<reference evidence="1" key="1">
    <citation type="journal article" date="2014" name="Genome Announc.">
        <title>Draft genome sequence of Rhodosporidium toruloides CECT1137, an oleaginous yeast of biotechnological interest.</title>
        <authorList>
            <person name="Morin N."/>
            <person name="Calcas X."/>
            <person name="Devillers H."/>
            <person name="Durrens P."/>
            <person name="Sherman D.J."/>
            <person name="Nicaud J.-M."/>
            <person name="Neuveglise C."/>
        </authorList>
    </citation>
    <scope>NUCLEOTIDE SEQUENCE</scope>
    <source>
        <strain evidence="1">CECT1137</strain>
    </source>
</reference>
<dbReference type="EMBL" id="LK052937">
    <property type="protein sequence ID" value="CDR36697.1"/>
    <property type="molecule type" value="Genomic_DNA"/>
</dbReference>
<proteinExistence type="predicted"/>
<name>A0A061APN7_RHOTO</name>
<organism evidence="1">
    <name type="scientific">Rhodotorula toruloides</name>
    <name type="common">Yeast</name>
    <name type="synonym">Rhodosporidium toruloides</name>
    <dbReference type="NCBI Taxonomy" id="5286"/>
    <lineage>
        <taxon>Eukaryota</taxon>
        <taxon>Fungi</taxon>
        <taxon>Dikarya</taxon>
        <taxon>Basidiomycota</taxon>
        <taxon>Pucciniomycotina</taxon>
        <taxon>Microbotryomycetes</taxon>
        <taxon>Sporidiobolales</taxon>
        <taxon>Sporidiobolaceae</taxon>
        <taxon>Rhodotorula</taxon>
    </lineage>
</organism>
<gene>
    <name evidence="1" type="ORF">RHTO0S_02e05732g</name>
</gene>
<dbReference type="OrthoDB" id="2523671at2759"/>
<accession>A0A061APN7</accession>
<dbReference type="InterPro" id="IPR011333">
    <property type="entry name" value="SKP1/BTB/POZ_sf"/>
</dbReference>
<protein>
    <submittedName>
        <fullName evidence="1">RHTO0S02e05732g1_1</fullName>
    </submittedName>
</protein>
<sequence>MSQTYKLNEKRTVAHTLTGGRYRLQATAFAAAGFPLVFTLSYDDDAELYKLDWRSASGPLLISRCVIKVEYDGYKAFANTLEGMYLPEAQVASIFAQSPRSSYSQETYTFDVELHCAPGSLQPREEVEAAKRQLQLARTTFIETERKTFAKHATESITAQVPQDVALVFPSSQRVLWATAKALTQASPYLKELLESDFIEGSAQTSFDAAFETAGLVGSGFDDSDDENDTRDVAAAPASNREPKAPFKLVRIAQTSYTTYAAVLVWISSHHIAFAPLRSTSRSEELSKDLAVQACAASRDSSIAKDANLPAPASPKSVYRLAHLLRLDALAALALENLKSQLTPKNASYELYSDVACCYPAVRDVVLAYVVEHWNEVGKSKAASEMQDKAEQGELPVGAAKTAMMLAAKLAERQK</sequence>
<dbReference type="Gene3D" id="3.30.710.10">
    <property type="entry name" value="Potassium Channel Kv1.1, Chain A"/>
    <property type="match status" value="1"/>
</dbReference>
<dbReference type="AlphaFoldDB" id="A0A061APN7"/>
<evidence type="ECO:0000313" key="1">
    <source>
        <dbReference type="EMBL" id="CDR36697.1"/>
    </source>
</evidence>